<name>A0A1J4JFK2_9EUKA</name>
<comment type="caution">
    <text evidence="2">The sequence shown here is derived from an EMBL/GenBank/DDBJ whole genome shotgun (WGS) entry which is preliminary data.</text>
</comment>
<evidence type="ECO:0000256" key="1">
    <source>
        <dbReference type="SAM" id="Phobius"/>
    </source>
</evidence>
<keyword evidence="1" id="KW-0472">Membrane</keyword>
<keyword evidence="3" id="KW-1185">Reference proteome</keyword>
<gene>
    <name evidence="2" type="ORF">TRFO_10172</name>
</gene>
<feature type="transmembrane region" description="Helical" evidence="1">
    <location>
        <begin position="21"/>
        <end position="49"/>
    </location>
</feature>
<evidence type="ECO:0000313" key="2">
    <source>
        <dbReference type="EMBL" id="OHS96004.1"/>
    </source>
</evidence>
<keyword evidence="1" id="KW-1133">Transmembrane helix</keyword>
<feature type="transmembrane region" description="Helical" evidence="1">
    <location>
        <begin position="111"/>
        <end position="130"/>
    </location>
</feature>
<dbReference type="Proteomes" id="UP000179807">
    <property type="component" value="Unassembled WGS sequence"/>
</dbReference>
<dbReference type="RefSeq" id="XP_068349141.1">
    <property type="nucleotide sequence ID" value="XM_068495277.1"/>
</dbReference>
<feature type="transmembrane region" description="Helical" evidence="1">
    <location>
        <begin position="86"/>
        <end position="105"/>
    </location>
</feature>
<organism evidence="2 3">
    <name type="scientific">Tritrichomonas foetus</name>
    <dbReference type="NCBI Taxonomy" id="1144522"/>
    <lineage>
        <taxon>Eukaryota</taxon>
        <taxon>Metamonada</taxon>
        <taxon>Parabasalia</taxon>
        <taxon>Tritrichomonadida</taxon>
        <taxon>Tritrichomonadidae</taxon>
        <taxon>Tritrichomonas</taxon>
    </lineage>
</organism>
<dbReference type="VEuPathDB" id="TrichDB:TRFO_10172"/>
<feature type="transmembrane region" description="Helical" evidence="1">
    <location>
        <begin position="55"/>
        <end position="74"/>
    </location>
</feature>
<dbReference type="GeneID" id="94829981"/>
<reference evidence="2" key="1">
    <citation type="submission" date="2016-10" db="EMBL/GenBank/DDBJ databases">
        <authorList>
            <person name="Benchimol M."/>
            <person name="Almeida L.G."/>
            <person name="Vasconcelos A.T."/>
            <person name="Perreira-Neves A."/>
            <person name="Rosa I.A."/>
            <person name="Tasca T."/>
            <person name="Bogo M.R."/>
            <person name="de Souza W."/>
        </authorList>
    </citation>
    <scope>NUCLEOTIDE SEQUENCE [LARGE SCALE GENOMIC DNA]</scope>
    <source>
        <strain evidence="2">K</strain>
    </source>
</reference>
<accession>A0A1J4JFK2</accession>
<protein>
    <submittedName>
        <fullName evidence="2">Uncharacterized protein</fullName>
    </submittedName>
</protein>
<proteinExistence type="predicted"/>
<keyword evidence="1" id="KW-0812">Transmembrane</keyword>
<dbReference type="EMBL" id="MLAK01001204">
    <property type="protein sequence ID" value="OHS96004.1"/>
    <property type="molecule type" value="Genomic_DNA"/>
</dbReference>
<sequence length="161" mass="18250">MTGFTINFVLSYISFHKIMPFALSAISIFHLCLILFDVYGVVVAIVLMFDKSAHSILVSFVIICICVLDAWSIIGKFPLLHFFPFIISYVGKGILFIVLGCLFSATWGIRLASWIIFWIIGGMLIIFEFLPIPKISPILQQENSGFQQAEYKNEPDYNNLN</sequence>
<dbReference type="AlphaFoldDB" id="A0A1J4JFK2"/>
<evidence type="ECO:0000313" key="3">
    <source>
        <dbReference type="Proteomes" id="UP000179807"/>
    </source>
</evidence>